<evidence type="ECO:0000313" key="3">
    <source>
        <dbReference type="EMBL" id="MBA9085532.1"/>
    </source>
</evidence>
<dbReference type="InterPro" id="IPR001119">
    <property type="entry name" value="SLH_dom"/>
</dbReference>
<sequence>MLKKKKKWLIIPSVVAALFFSQSALAANTFPDVDETQYEWAAESIRSMVDKGVVSGYADGTFKPDKTVTKAEFVHMFHKLFPEINHSSGKSSDFADARKHWANKDFAALFNGDYVWPFAENVGGKYPNYQFYVSPEKPLTRWDVMMIASIRTDYTNLTFHPEIEEVISAAAEYKDVKIRPANYNDDFSAYYPVLYIDYSEEEYYYDGDSQDQKAEAFYTLTKLGVLTGNEGYLRPKALVTRAEAVTILQRLYEATTQSND</sequence>
<dbReference type="PANTHER" id="PTHR43308:SF5">
    <property type="entry name" value="S-LAYER PROTEIN _ PEPTIDOGLYCAN ENDO-BETA-N-ACETYLGLUCOSAMINIDASE"/>
    <property type="match status" value="1"/>
</dbReference>
<evidence type="ECO:0000313" key="4">
    <source>
        <dbReference type="Proteomes" id="UP000567067"/>
    </source>
</evidence>
<keyword evidence="1" id="KW-0732">Signal</keyword>
<gene>
    <name evidence="3" type="ORF">FHR92_001999</name>
</gene>
<dbReference type="InterPro" id="IPR051465">
    <property type="entry name" value="Cell_Envelope_Struct_Comp"/>
</dbReference>
<dbReference type="RefSeq" id="WP_182535386.1">
    <property type="nucleotide sequence ID" value="NZ_JACJIP010000011.1"/>
</dbReference>
<proteinExistence type="predicted"/>
<feature type="chain" id="PRO_5031194001" description="SLH domain-containing protein" evidence="1">
    <location>
        <begin position="27"/>
        <end position="260"/>
    </location>
</feature>
<dbReference type="Proteomes" id="UP000567067">
    <property type="component" value="Unassembled WGS sequence"/>
</dbReference>
<feature type="domain" description="SLH" evidence="2">
    <location>
        <begin position="200"/>
        <end position="260"/>
    </location>
</feature>
<reference evidence="3 4" key="1">
    <citation type="submission" date="2020-08" db="EMBL/GenBank/DDBJ databases">
        <title>Genomic Encyclopedia of Type Strains, Phase III (KMG-III): the genomes of soil and plant-associated and newly described type strains.</title>
        <authorList>
            <person name="Whitman W."/>
        </authorList>
    </citation>
    <scope>NUCLEOTIDE SEQUENCE [LARGE SCALE GENOMIC DNA]</scope>
    <source>
        <strain evidence="3 4">CECT 8693</strain>
    </source>
</reference>
<dbReference type="AlphaFoldDB" id="A0A7W3XRD0"/>
<comment type="caution">
    <text evidence="3">The sequence shown here is derived from an EMBL/GenBank/DDBJ whole genome shotgun (WGS) entry which is preliminary data.</text>
</comment>
<dbReference type="EMBL" id="JACJIP010000011">
    <property type="protein sequence ID" value="MBA9085532.1"/>
    <property type="molecule type" value="Genomic_DNA"/>
</dbReference>
<dbReference type="Pfam" id="PF00395">
    <property type="entry name" value="SLH"/>
    <property type="match status" value="2"/>
</dbReference>
<keyword evidence="4" id="KW-1185">Reference proteome</keyword>
<protein>
    <recommendedName>
        <fullName evidence="2">SLH domain-containing protein</fullName>
    </recommendedName>
</protein>
<dbReference type="PROSITE" id="PS51272">
    <property type="entry name" value="SLH"/>
    <property type="match status" value="2"/>
</dbReference>
<evidence type="ECO:0000256" key="1">
    <source>
        <dbReference type="SAM" id="SignalP"/>
    </source>
</evidence>
<feature type="domain" description="SLH" evidence="2">
    <location>
        <begin position="27"/>
        <end position="91"/>
    </location>
</feature>
<organism evidence="3 4">
    <name type="scientific">Fontibacillus solani</name>
    <dbReference type="NCBI Taxonomy" id="1572857"/>
    <lineage>
        <taxon>Bacteria</taxon>
        <taxon>Bacillati</taxon>
        <taxon>Bacillota</taxon>
        <taxon>Bacilli</taxon>
        <taxon>Bacillales</taxon>
        <taxon>Paenibacillaceae</taxon>
        <taxon>Fontibacillus</taxon>
    </lineage>
</organism>
<feature type="signal peptide" evidence="1">
    <location>
        <begin position="1"/>
        <end position="26"/>
    </location>
</feature>
<evidence type="ECO:0000259" key="2">
    <source>
        <dbReference type="PROSITE" id="PS51272"/>
    </source>
</evidence>
<dbReference type="PANTHER" id="PTHR43308">
    <property type="entry name" value="OUTER MEMBRANE PROTEIN ALPHA-RELATED"/>
    <property type="match status" value="1"/>
</dbReference>
<accession>A0A7W3XRD0</accession>
<name>A0A7W3XRD0_9BACL</name>